<reference evidence="2 3" key="1">
    <citation type="submission" date="2017-04" db="EMBL/GenBank/DDBJ databases">
        <authorList>
            <person name="Afonso C.L."/>
            <person name="Miller P.J."/>
            <person name="Scott M.A."/>
            <person name="Spackman E."/>
            <person name="Goraichik I."/>
            <person name="Dimitrov K.M."/>
            <person name="Suarez D.L."/>
            <person name="Swayne D.E."/>
        </authorList>
    </citation>
    <scope>NUCLEOTIDE SEQUENCE [LARGE SCALE GENOMIC DNA]</scope>
    <source>
        <strain evidence="2 3">DSM 11270</strain>
    </source>
</reference>
<organism evidence="2 3">
    <name type="scientific">Desulfonispora thiosulfatigenes DSM 11270</name>
    <dbReference type="NCBI Taxonomy" id="656914"/>
    <lineage>
        <taxon>Bacteria</taxon>
        <taxon>Bacillati</taxon>
        <taxon>Bacillota</taxon>
        <taxon>Clostridia</taxon>
        <taxon>Eubacteriales</taxon>
        <taxon>Peptococcaceae</taxon>
        <taxon>Desulfonispora</taxon>
    </lineage>
</organism>
<gene>
    <name evidence="2" type="ORF">SAMN00017405_2247</name>
</gene>
<dbReference type="Pfam" id="PF03413">
    <property type="entry name" value="PepSY"/>
    <property type="match status" value="1"/>
</dbReference>
<evidence type="ECO:0000313" key="2">
    <source>
        <dbReference type="EMBL" id="SMB91793.1"/>
    </source>
</evidence>
<protein>
    <submittedName>
        <fullName evidence="2">Peptidase propeptide and YPEB domain-containing protein</fullName>
    </submittedName>
</protein>
<dbReference type="AlphaFoldDB" id="A0A1W1VEZ2"/>
<dbReference type="EMBL" id="FWWT01000019">
    <property type="protein sequence ID" value="SMB91793.1"/>
    <property type="molecule type" value="Genomic_DNA"/>
</dbReference>
<dbReference type="Proteomes" id="UP000192731">
    <property type="component" value="Unassembled WGS sequence"/>
</dbReference>
<dbReference type="RefSeq" id="WP_242941959.1">
    <property type="nucleotide sequence ID" value="NZ_FWWT01000019.1"/>
</dbReference>
<sequence length="85" mass="10071">MLKYYYRNNSFPVIWDNYWGSYRVNSEMAIQIALQQIPGKVVKVELDYEDGVLVYEVYILTTYGLYEVKINANTGQIFEIEKEDD</sequence>
<feature type="domain" description="PepSY" evidence="1">
    <location>
        <begin position="25"/>
        <end position="81"/>
    </location>
</feature>
<evidence type="ECO:0000259" key="1">
    <source>
        <dbReference type="Pfam" id="PF03413"/>
    </source>
</evidence>
<dbReference type="InterPro" id="IPR025711">
    <property type="entry name" value="PepSY"/>
</dbReference>
<keyword evidence="3" id="KW-1185">Reference proteome</keyword>
<dbReference type="STRING" id="656914.SAMN00017405_2247"/>
<dbReference type="Gene3D" id="3.10.450.40">
    <property type="match status" value="1"/>
</dbReference>
<name>A0A1W1VEZ2_DESTI</name>
<proteinExistence type="predicted"/>
<evidence type="ECO:0000313" key="3">
    <source>
        <dbReference type="Proteomes" id="UP000192731"/>
    </source>
</evidence>
<accession>A0A1W1VEZ2</accession>